<organism evidence="1 2">
    <name type="scientific">Nocardia iowensis</name>
    <dbReference type="NCBI Taxonomy" id="204891"/>
    <lineage>
        <taxon>Bacteria</taxon>
        <taxon>Bacillati</taxon>
        <taxon>Actinomycetota</taxon>
        <taxon>Actinomycetes</taxon>
        <taxon>Mycobacteriales</taxon>
        <taxon>Nocardiaceae</taxon>
        <taxon>Nocardia</taxon>
    </lineage>
</organism>
<dbReference type="Proteomes" id="UP000694257">
    <property type="component" value="Chromosome"/>
</dbReference>
<proteinExistence type="predicted"/>
<dbReference type="EMBL" id="CP078145">
    <property type="protein sequence ID" value="QXN94774.1"/>
    <property type="molecule type" value="Genomic_DNA"/>
</dbReference>
<evidence type="ECO:0000313" key="2">
    <source>
        <dbReference type="Proteomes" id="UP000694257"/>
    </source>
</evidence>
<protein>
    <submittedName>
        <fullName evidence="1">Uncharacterized protein</fullName>
    </submittedName>
</protein>
<evidence type="ECO:0000313" key="1">
    <source>
        <dbReference type="EMBL" id="QXN94774.1"/>
    </source>
</evidence>
<gene>
    <name evidence="1" type="ORF">KV110_18020</name>
</gene>
<keyword evidence="2" id="KW-1185">Reference proteome</keyword>
<name>A0ABX8S129_NOCIO</name>
<accession>A0ABX8S129</accession>
<reference evidence="1 2" key="1">
    <citation type="submission" date="2021-07" db="EMBL/GenBank/DDBJ databases">
        <title>Whole Genome Sequence of Nocardia Iowensis.</title>
        <authorList>
            <person name="Lamm A."/>
            <person name="Collins-Fairclough A.M."/>
            <person name="Bunk B."/>
            <person name="Sproer C."/>
        </authorList>
    </citation>
    <scope>NUCLEOTIDE SEQUENCE [LARGE SCALE GENOMIC DNA]</scope>
    <source>
        <strain evidence="1 2">NRRL 5646</strain>
    </source>
</reference>
<dbReference type="RefSeq" id="WP_218477433.1">
    <property type="nucleotide sequence ID" value="NZ_BAABJN010000007.1"/>
</dbReference>
<sequence length="146" mass="16182">MTSPTGGVHADNTGGPHATPVFDLSSITSKTACWQLCTPEEKMAQPCVELVAWFCRQDDCYRADLVPFIGSSSRYGTRWTPPKRVSIATVPGPKGCEHSVLEQLFHEAMTELVRRFDAGDPEVTALFDPHSDVFDQHYQQPSGRNE</sequence>